<keyword evidence="2" id="KW-1185">Reference proteome</keyword>
<dbReference type="EMBL" id="JANIEX010000910">
    <property type="protein sequence ID" value="KAJ3562117.1"/>
    <property type="molecule type" value="Genomic_DNA"/>
</dbReference>
<dbReference type="AlphaFoldDB" id="A0AAD5YSK0"/>
<proteinExistence type="predicted"/>
<comment type="caution">
    <text evidence="1">The sequence shown here is derived from an EMBL/GenBank/DDBJ whole genome shotgun (WGS) entry which is preliminary data.</text>
</comment>
<evidence type="ECO:0000313" key="1">
    <source>
        <dbReference type="EMBL" id="KAJ3562117.1"/>
    </source>
</evidence>
<reference evidence="1" key="1">
    <citation type="submission" date="2022-07" db="EMBL/GenBank/DDBJ databases">
        <title>Genome Sequence of Leucocoprinus birnbaumii.</title>
        <authorList>
            <person name="Buettner E."/>
        </authorList>
    </citation>
    <scope>NUCLEOTIDE SEQUENCE</scope>
    <source>
        <strain evidence="1">VT141</strain>
    </source>
</reference>
<gene>
    <name evidence="1" type="ORF">NP233_g9772</name>
</gene>
<name>A0AAD5YSK0_9AGAR</name>
<evidence type="ECO:0000313" key="2">
    <source>
        <dbReference type="Proteomes" id="UP001213000"/>
    </source>
</evidence>
<organism evidence="1 2">
    <name type="scientific">Leucocoprinus birnbaumii</name>
    <dbReference type="NCBI Taxonomy" id="56174"/>
    <lineage>
        <taxon>Eukaryota</taxon>
        <taxon>Fungi</taxon>
        <taxon>Dikarya</taxon>
        <taxon>Basidiomycota</taxon>
        <taxon>Agaricomycotina</taxon>
        <taxon>Agaricomycetes</taxon>
        <taxon>Agaricomycetidae</taxon>
        <taxon>Agaricales</taxon>
        <taxon>Agaricineae</taxon>
        <taxon>Agaricaceae</taxon>
        <taxon>Leucocoprinus</taxon>
    </lineage>
</organism>
<dbReference type="Proteomes" id="UP001213000">
    <property type="component" value="Unassembled WGS sequence"/>
</dbReference>
<protein>
    <submittedName>
        <fullName evidence="1">Uncharacterized protein</fullName>
    </submittedName>
</protein>
<sequence length="93" mass="9846">MAMDWLRGRKSVTNLKAEAAALNRSTTPTPRNPDGKPNFRSGLLTIRVLWAEGLSLPDGVAVPAAIQATLASQQAKVAASVSPLERDTTETCS</sequence>
<accession>A0AAD5YSK0</accession>